<accession>A0ABZ2JYQ8</accession>
<keyword evidence="1" id="KW-0732">Signal</keyword>
<sequence length="130" mass="14490">MKAKKQALGAALGIMFAMMVSGCSTDTAEQEETTNVTSDGLTTQADGEFWLYREPFYGYLVRTGIKPRCFNVDRDQEHPSSLKIVSGNFRFYDNKDCKGGYLGLKGPKEVPQLSAFGWDNRIQSLEYTGP</sequence>
<gene>
    <name evidence="2" type="ORF">LZC95_26930</name>
</gene>
<proteinExistence type="predicted"/>
<reference evidence="2 3" key="1">
    <citation type="submission" date="2021-12" db="EMBL/GenBank/DDBJ databases">
        <title>Discovery of the Pendulisporaceae a myxobacterial family with distinct sporulation behavior and unique specialized metabolism.</title>
        <authorList>
            <person name="Garcia R."/>
            <person name="Popoff A."/>
            <person name="Bader C.D."/>
            <person name="Loehr J."/>
            <person name="Walesch S."/>
            <person name="Walt C."/>
            <person name="Boldt J."/>
            <person name="Bunk B."/>
            <person name="Haeckl F.J.F.P.J."/>
            <person name="Gunesch A.P."/>
            <person name="Birkelbach J."/>
            <person name="Nuebel U."/>
            <person name="Pietschmann T."/>
            <person name="Bach T."/>
            <person name="Mueller R."/>
        </authorList>
    </citation>
    <scope>NUCLEOTIDE SEQUENCE [LARGE SCALE GENOMIC DNA]</scope>
    <source>
        <strain evidence="2 3">MSr12523</strain>
    </source>
</reference>
<organism evidence="2 3">
    <name type="scientific">Pendulispora brunnea</name>
    <dbReference type="NCBI Taxonomy" id="2905690"/>
    <lineage>
        <taxon>Bacteria</taxon>
        <taxon>Pseudomonadati</taxon>
        <taxon>Myxococcota</taxon>
        <taxon>Myxococcia</taxon>
        <taxon>Myxococcales</taxon>
        <taxon>Sorangiineae</taxon>
        <taxon>Pendulisporaceae</taxon>
        <taxon>Pendulispora</taxon>
    </lineage>
</organism>
<protein>
    <recommendedName>
        <fullName evidence="4">Lipoprotein</fullName>
    </recommendedName>
</protein>
<feature type="signal peptide" evidence="1">
    <location>
        <begin position="1"/>
        <end position="22"/>
    </location>
</feature>
<evidence type="ECO:0000313" key="2">
    <source>
        <dbReference type="EMBL" id="WXA90082.1"/>
    </source>
</evidence>
<evidence type="ECO:0008006" key="4">
    <source>
        <dbReference type="Google" id="ProtNLM"/>
    </source>
</evidence>
<evidence type="ECO:0000256" key="1">
    <source>
        <dbReference type="SAM" id="SignalP"/>
    </source>
</evidence>
<name>A0ABZ2JYQ8_9BACT</name>
<evidence type="ECO:0000313" key="3">
    <source>
        <dbReference type="Proteomes" id="UP001379533"/>
    </source>
</evidence>
<dbReference type="Proteomes" id="UP001379533">
    <property type="component" value="Chromosome"/>
</dbReference>
<dbReference type="Gene3D" id="2.60.20.10">
    <property type="entry name" value="Crystallins"/>
    <property type="match status" value="1"/>
</dbReference>
<dbReference type="PROSITE" id="PS51257">
    <property type="entry name" value="PROKAR_LIPOPROTEIN"/>
    <property type="match status" value="1"/>
</dbReference>
<keyword evidence="3" id="KW-1185">Reference proteome</keyword>
<dbReference type="EMBL" id="CP089982">
    <property type="protein sequence ID" value="WXA90082.1"/>
    <property type="molecule type" value="Genomic_DNA"/>
</dbReference>
<dbReference type="RefSeq" id="WP_394840694.1">
    <property type="nucleotide sequence ID" value="NZ_CP089982.1"/>
</dbReference>
<feature type="chain" id="PRO_5045977822" description="Lipoprotein" evidence="1">
    <location>
        <begin position="23"/>
        <end position="130"/>
    </location>
</feature>